<comment type="caution">
    <text evidence="2">The sequence shown here is derived from an EMBL/GenBank/DDBJ whole genome shotgun (WGS) entry which is preliminary data.</text>
</comment>
<dbReference type="GO" id="GO:0003700">
    <property type="term" value="F:DNA-binding transcription factor activity"/>
    <property type="evidence" value="ECO:0007669"/>
    <property type="project" value="InterPro"/>
</dbReference>
<dbReference type="PROSITE" id="PS50995">
    <property type="entry name" value="HTH_MARR_2"/>
    <property type="match status" value="1"/>
</dbReference>
<gene>
    <name evidence="2" type="ORF">EV700_2543</name>
</gene>
<accession>A0A4Q7YMN5</accession>
<dbReference type="PANTHER" id="PTHR33164:SF43">
    <property type="entry name" value="HTH-TYPE TRANSCRIPTIONAL REPRESSOR YETL"/>
    <property type="match status" value="1"/>
</dbReference>
<keyword evidence="2" id="KW-0238">DNA-binding</keyword>
<proteinExistence type="predicted"/>
<dbReference type="InterPro" id="IPR036388">
    <property type="entry name" value="WH-like_DNA-bd_sf"/>
</dbReference>
<protein>
    <submittedName>
        <fullName evidence="2">DNA-binding MarR family transcriptional regulator</fullName>
    </submittedName>
</protein>
<feature type="domain" description="HTH marR-type" evidence="1">
    <location>
        <begin position="12"/>
        <end position="150"/>
    </location>
</feature>
<dbReference type="AlphaFoldDB" id="A0A4Q7YMN5"/>
<dbReference type="Gene3D" id="1.10.10.10">
    <property type="entry name" value="Winged helix-like DNA-binding domain superfamily/Winged helix DNA-binding domain"/>
    <property type="match status" value="1"/>
</dbReference>
<dbReference type="SUPFAM" id="SSF46785">
    <property type="entry name" value="Winged helix' DNA-binding domain"/>
    <property type="match status" value="1"/>
</dbReference>
<dbReference type="InterPro" id="IPR036390">
    <property type="entry name" value="WH_DNA-bd_sf"/>
</dbReference>
<evidence type="ECO:0000313" key="2">
    <source>
        <dbReference type="EMBL" id="RZU38608.1"/>
    </source>
</evidence>
<dbReference type="RefSeq" id="WP_130414315.1">
    <property type="nucleotide sequence ID" value="NZ_SHKX01000013.1"/>
</dbReference>
<dbReference type="OrthoDB" id="8594189at2"/>
<keyword evidence="3" id="KW-1185">Reference proteome</keyword>
<dbReference type="SMART" id="SM00347">
    <property type="entry name" value="HTH_MARR"/>
    <property type="match status" value="1"/>
</dbReference>
<dbReference type="InterPro" id="IPR000835">
    <property type="entry name" value="HTH_MarR-typ"/>
</dbReference>
<name>A0A4Q7YMN5_9GAMM</name>
<dbReference type="Pfam" id="PF12802">
    <property type="entry name" value="MarR_2"/>
    <property type="match status" value="1"/>
</dbReference>
<dbReference type="PANTHER" id="PTHR33164">
    <property type="entry name" value="TRANSCRIPTIONAL REGULATOR, MARR FAMILY"/>
    <property type="match status" value="1"/>
</dbReference>
<sequence>MAALPPASDGLNKKQYEALSEFRYQLRRFLHFSEVAADREGITPLQYQLMLHVRGFPGRDWATVGELAERLQVKPHGAVALLGRCETAGLVERRKSQTDRRQMEVHLLPKGEAILARLAALHEAELRSLQGTFQVANITAFNNAAAPVLD</sequence>
<evidence type="ECO:0000259" key="1">
    <source>
        <dbReference type="PROSITE" id="PS50995"/>
    </source>
</evidence>
<dbReference type="EMBL" id="SHKX01000013">
    <property type="protein sequence ID" value="RZU38608.1"/>
    <property type="molecule type" value="Genomic_DNA"/>
</dbReference>
<evidence type="ECO:0000313" key="3">
    <source>
        <dbReference type="Proteomes" id="UP000292423"/>
    </source>
</evidence>
<dbReference type="InterPro" id="IPR039422">
    <property type="entry name" value="MarR/SlyA-like"/>
</dbReference>
<dbReference type="GO" id="GO:0006950">
    <property type="term" value="P:response to stress"/>
    <property type="evidence" value="ECO:0007669"/>
    <property type="project" value="TreeGrafter"/>
</dbReference>
<dbReference type="GO" id="GO:0003677">
    <property type="term" value="F:DNA binding"/>
    <property type="evidence" value="ECO:0007669"/>
    <property type="project" value="UniProtKB-KW"/>
</dbReference>
<organism evidence="2 3">
    <name type="scientific">Fluviicoccus keumensis</name>
    <dbReference type="NCBI Taxonomy" id="1435465"/>
    <lineage>
        <taxon>Bacteria</taxon>
        <taxon>Pseudomonadati</taxon>
        <taxon>Pseudomonadota</taxon>
        <taxon>Gammaproteobacteria</taxon>
        <taxon>Moraxellales</taxon>
        <taxon>Moraxellaceae</taxon>
        <taxon>Fluviicoccus</taxon>
    </lineage>
</organism>
<dbReference type="Proteomes" id="UP000292423">
    <property type="component" value="Unassembled WGS sequence"/>
</dbReference>
<reference evidence="2 3" key="1">
    <citation type="submission" date="2019-02" db="EMBL/GenBank/DDBJ databases">
        <title>Genomic Encyclopedia of Type Strains, Phase IV (KMG-IV): sequencing the most valuable type-strain genomes for metagenomic binning, comparative biology and taxonomic classification.</title>
        <authorList>
            <person name="Goeker M."/>
        </authorList>
    </citation>
    <scope>NUCLEOTIDE SEQUENCE [LARGE SCALE GENOMIC DNA]</scope>
    <source>
        <strain evidence="2 3">DSM 105135</strain>
    </source>
</reference>